<organism evidence="1 2">
    <name type="scientific">Oceanobacillus limi</name>
    <dbReference type="NCBI Taxonomy" id="930131"/>
    <lineage>
        <taxon>Bacteria</taxon>
        <taxon>Bacillati</taxon>
        <taxon>Bacillota</taxon>
        <taxon>Bacilli</taxon>
        <taxon>Bacillales</taxon>
        <taxon>Bacillaceae</taxon>
        <taxon>Oceanobacillus</taxon>
    </lineage>
</organism>
<keyword evidence="2" id="KW-1185">Reference proteome</keyword>
<gene>
    <name evidence="1" type="ORF">SAMN05216389_112103</name>
</gene>
<accession>A0A1I0EUA5</accession>
<evidence type="ECO:0000313" key="2">
    <source>
        <dbReference type="Proteomes" id="UP000198618"/>
    </source>
</evidence>
<dbReference type="AlphaFoldDB" id="A0A1I0EUA5"/>
<protein>
    <submittedName>
        <fullName evidence="1">Uncharacterized protein</fullName>
    </submittedName>
</protein>
<dbReference type="Proteomes" id="UP000198618">
    <property type="component" value="Unassembled WGS sequence"/>
</dbReference>
<sequence length="72" mass="8448">MNEQFAKKYELQINEEESANIEDQNKTMNFDPIEKYQAAEYLYIYGDPITKIASLLNIDRKKLISFSLSFCS</sequence>
<name>A0A1I0EUA5_9BACI</name>
<dbReference type="EMBL" id="FOHE01000012">
    <property type="protein sequence ID" value="SET48880.1"/>
    <property type="molecule type" value="Genomic_DNA"/>
</dbReference>
<reference evidence="1 2" key="1">
    <citation type="submission" date="2016-10" db="EMBL/GenBank/DDBJ databases">
        <authorList>
            <person name="de Groot N.N."/>
        </authorList>
    </citation>
    <scope>NUCLEOTIDE SEQUENCE [LARGE SCALE GENOMIC DNA]</scope>
    <source>
        <strain evidence="1 2">IBRC-M 10780</strain>
    </source>
</reference>
<evidence type="ECO:0000313" key="1">
    <source>
        <dbReference type="EMBL" id="SET48880.1"/>
    </source>
</evidence>
<proteinExistence type="predicted"/>